<organism evidence="1 2">
    <name type="scientific">Brucella lupini</name>
    <dbReference type="NCBI Taxonomy" id="255457"/>
    <lineage>
        <taxon>Bacteria</taxon>
        <taxon>Pseudomonadati</taxon>
        <taxon>Pseudomonadota</taxon>
        <taxon>Alphaproteobacteria</taxon>
        <taxon>Hyphomicrobiales</taxon>
        <taxon>Brucellaceae</taxon>
        <taxon>Brucella/Ochrobactrum group</taxon>
        <taxon>Brucella</taxon>
    </lineage>
</organism>
<reference evidence="1 2" key="1">
    <citation type="submission" date="2019-09" db="EMBL/GenBank/DDBJ databases">
        <title>Taxonomic organization of the family Brucellaceae based on a phylogenomic approach.</title>
        <authorList>
            <person name="Leclercq S."/>
            <person name="Cloeckaert A."/>
            <person name="Zygmunt M.S."/>
        </authorList>
    </citation>
    <scope>NUCLEOTIDE SEQUENCE [LARGE SCALE GENOMIC DNA]</scope>
    <source>
        <strain evidence="1 2">LUP23</strain>
    </source>
</reference>
<evidence type="ECO:0000313" key="1">
    <source>
        <dbReference type="EMBL" id="KAB2692537.1"/>
    </source>
</evidence>
<gene>
    <name evidence="1" type="ORF">F9L03_26520</name>
</gene>
<feature type="non-terminal residue" evidence="1">
    <location>
        <position position="1"/>
    </location>
</feature>
<protein>
    <submittedName>
        <fullName evidence="1">GntR family transcriptional regulator</fullName>
    </submittedName>
</protein>
<dbReference type="EMBL" id="WBWF01000094">
    <property type="protein sequence ID" value="KAB2692537.1"/>
    <property type="molecule type" value="Genomic_DNA"/>
</dbReference>
<dbReference type="Proteomes" id="UP000435957">
    <property type="component" value="Unassembled WGS sequence"/>
</dbReference>
<keyword evidence="2" id="KW-1185">Reference proteome</keyword>
<proteinExistence type="predicted"/>
<evidence type="ECO:0000313" key="2">
    <source>
        <dbReference type="Proteomes" id="UP000435957"/>
    </source>
</evidence>
<comment type="caution">
    <text evidence="1">The sequence shown here is derived from an EMBL/GenBank/DDBJ whole genome shotgun (WGS) entry which is preliminary data.</text>
</comment>
<dbReference type="AlphaFoldDB" id="A0AB34DDK8"/>
<accession>A0AB34DDK8</accession>
<name>A0AB34DDK8_9HYPH</name>
<sequence length="70" mass="7977">DDMRQRLQLAVEHHDGFIDAIKAHDEPAVVDLVFKHWELSRENMEMFIAPQALKADALVETPTQSMESSS</sequence>